<dbReference type="GO" id="GO:0016020">
    <property type="term" value="C:membrane"/>
    <property type="evidence" value="ECO:0007669"/>
    <property type="project" value="UniProtKB-SubCell"/>
</dbReference>
<feature type="transmembrane region" description="Helical" evidence="6">
    <location>
        <begin position="198"/>
        <end position="218"/>
    </location>
</feature>
<feature type="transmembrane region" description="Helical" evidence="6">
    <location>
        <begin position="312"/>
        <end position="329"/>
    </location>
</feature>
<organism evidence="7 8">
    <name type="scientific">Acetobacter persici</name>
    <dbReference type="NCBI Taxonomy" id="1076596"/>
    <lineage>
        <taxon>Bacteria</taxon>
        <taxon>Pseudomonadati</taxon>
        <taxon>Pseudomonadota</taxon>
        <taxon>Alphaproteobacteria</taxon>
        <taxon>Acetobacterales</taxon>
        <taxon>Acetobacteraceae</taxon>
        <taxon>Acetobacter</taxon>
    </lineage>
</organism>
<evidence type="ECO:0000256" key="2">
    <source>
        <dbReference type="ARBA" id="ARBA00022448"/>
    </source>
</evidence>
<dbReference type="RefSeq" id="WP_086654446.1">
    <property type="nucleotide sequence ID" value="NZ_BLJP01000007.1"/>
</dbReference>
<keyword evidence="4 6" id="KW-1133">Transmembrane helix</keyword>
<feature type="transmembrane region" description="Helical" evidence="6">
    <location>
        <begin position="79"/>
        <end position="96"/>
    </location>
</feature>
<dbReference type="AlphaFoldDB" id="A0A6V8I889"/>
<dbReference type="InterPro" id="IPR036259">
    <property type="entry name" value="MFS_trans_sf"/>
</dbReference>
<evidence type="ECO:0000313" key="8">
    <source>
        <dbReference type="Proteomes" id="UP000548726"/>
    </source>
</evidence>
<keyword evidence="2" id="KW-0813">Transport</keyword>
<dbReference type="InterPro" id="IPR011701">
    <property type="entry name" value="MFS"/>
</dbReference>
<feature type="transmembrane region" description="Helical" evidence="6">
    <location>
        <begin position="336"/>
        <end position="356"/>
    </location>
</feature>
<name>A0A6V8I889_9PROT</name>
<dbReference type="PANTHER" id="PTHR42718:SF9">
    <property type="entry name" value="MAJOR FACILITATOR SUPERFAMILY MULTIDRUG TRANSPORTER MFSC"/>
    <property type="match status" value="1"/>
</dbReference>
<dbReference type="EMBL" id="BLJP01000007">
    <property type="protein sequence ID" value="GFE93848.1"/>
    <property type="molecule type" value="Genomic_DNA"/>
</dbReference>
<accession>A0A6V8I889</accession>
<evidence type="ECO:0000256" key="3">
    <source>
        <dbReference type="ARBA" id="ARBA00022692"/>
    </source>
</evidence>
<evidence type="ECO:0000256" key="5">
    <source>
        <dbReference type="ARBA" id="ARBA00023136"/>
    </source>
</evidence>
<dbReference type="OrthoDB" id="9812221at2"/>
<feature type="transmembrane region" description="Helical" evidence="6">
    <location>
        <begin position="368"/>
        <end position="387"/>
    </location>
</feature>
<feature type="transmembrane region" description="Helical" evidence="6">
    <location>
        <begin position="54"/>
        <end position="72"/>
    </location>
</feature>
<feature type="transmembrane region" description="Helical" evidence="6">
    <location>
        <begin position="165"/>
        <end position="186"/>
    </location>
</feature>
<feature type="transmembrane region" description="Helical" evidence="6">
    <location>
        <begin position="102"/>
        <end position="121"/>
    </location>
</feature>
<gene>
    <name evidence="7" type="ORF">DmAi_19070</name>
</gene>
<dbReference type="GO" id="GO:0022857">
    <property type="term" value="F:transmembrane transporter activity"/>
    <property type="evidence" value="ECO:0007669"/>
    <property type="project" value="InterPro"/>
</dbReference>
<reference evidence="7 8" key="1">
    <citation type="journal article" date="2020" name="Cell Rep.">
        <title>Local necrotic cells trigger systemic immune activation via gut microbiome dysbiosis in Drosophila.</title>
        <authorList>
            <person name="Kosakamoto H."/>
            <person name="Yamauchi T."/>
            <person name="Akuzawa-Tokita Y."/>
            <person name="Nishimura K."/>
            <person name="Soga T."/>
            <person name="Murakami T."/>
            <person name="Mori H."/>
            <person name="Yamamoto K."/>
            <person name="Miyazaki R."/>
            <person name="Koto A."/>
            <person name="Miura M."/>
            <person name="Obata F."/>
        </authorList>
    </citation>
    <scope>NUCLEOTIDE SEQUENCE [LARGE SCALE GENOMIC DNA]</scope>
    <source>
        <strain evidence="7 8">Ai</strain>
    </source>
</reference>
<keyword evidence="5 6" id="KW-0472">Membrane</keyword>
<dbReference type="SUPFAM" id="SSF103473">
    <property type="entry name" value="MFS general substrate transporter"/>
    <property type="match status" value="1"/>
</dbReference>
<comment type="caution">
    <text evidence="7">The sequence shown here is derived from an EMBL/GenBank/DDBJ whole genome shotgun (WGS) entry which is preliminary data.</text>
</comment>
<evidence type="ECO:0000256" key="1">
    <source>
        <dbReference type="ARBA" id="ARBA00004141"/>
    </source>
</evidence>
<feature type="transmembrane region" description="Helical" evidence="6">
    <location>
        <begin position="133"/>
        <end position="153"/>
    </location>
</feature>
<dbReference type="Proteomes" id="UP000548726">
    <property type="component" value="Unassembled WGS sequence"/>
</dbReference>
<dbReference type="Pfam" id="PF07690">
    <property type="entry name" value="MFS_1"/>
    <property type="match status" value="1"/>
</dbReference>
<dbReference type="PANTHER" id="PTHR42718">
    <property type="entry name" value="MAJOR FACILITATOR SUPERFAMILY MULTIDRUG TRANSPORTER MFSC"/>
    <property type="match status" value="1"/>
</dbReference>
<evidence type="ECO:0000256" key="6">
    <source>
        <dbReference type="SAM" id="Phobius"/>
    </source>
</evidence>
<feature type="transmembrane region" description="Helical" evidence="6">
    <location>
        <begin position="230"/>
        <end position="248"/>
    </location>
</feature>
<keyword evidence="8" id="KW-1185">Reference proteome</keyword>
<evidence type="ECO:0000313" key="7">
    <source>
        <dbReference type="EMBL" id="GFE93848.1"/>
    </source>
</evidence>
<keyword evidence="3 6" id="KW-0812">Transmembrane</keyword>
<feature type="transmembrane region" description="Helical" evidence="6">
    <location>
        <begin position="269"/>
        <end position="292"/>
    </location>
</feature>
<protein>
    <submittedName>
        <fullName evidence="7">MFS transporter</fullName>
    </submittedName>
</protein>
<comment type="subcellular location">
    <subcellularLocation>
        <location evidence="1">Membrane</location>
        <topology evidence="1">Multi-pass membrane protein</topology>
    </subcellularLocation>
</comment>
<evidence type="ECO:0000256" key="4">
    <source>
        <dbReference type="ARBA" id="ARBA00022989"/>
    </source>
</evidence>
<sequence>MTSEMRGQLLTGSCGVCAAWMVMMSTRFFALSLPDIEGALGIGPDEGSWLTAGYLAFEPVGVGLGCWLAVIFSLRRMMLPAITLFATSSAIAAMSHDLTLMILARSGMGLAAGIIIPLAIITELRTFPPTWRALAIGLYASAATMAPQAAASLDVWLVEHWGTPAIFWIAIPLGMIAFVCGYLGLWQERIRWLLFARTDLRVVTLFSVGAILLGGGLSQGNRLHWSETPLTLFSVIMGAALLLGAFWLGGRRVVHPILMTRLLTRRNALLGALIAIPYQFASVLSGGLVPAFLVDIPSYRPEQIAPVLDAAFWPQAVAYPACIVTLRYGWMEARTFLVLGFGLNALACLLDLNVTSDWIPDNFVVGQILQGIGLPWILLPLLMLFVGDVVPSEGLYAAAIFNVARSLAGTVATAWAATGLRLRAEGRYGELLTSTGLQPHHPTLAAWDGVNALPWTTPDMVLLDHRARSVVGALVRHQSIVIGFSTLLADLALMMAATCAIAACMPPAGADRPGEQS</sequence>
<proteinExistence type="predicted"/>
<dbReference type="Gene3D" id="1.20.1250.20">
    <property type="entry name" value="MFS general substrate transporter like domains"/>
    <property type="match status" value="1"/>
</dbReference>
<feature type="transmembrane region" description="Helical" evidence="6">
    <location>
        <begin position="394"/>
        <end position="417"/>
    </location>
</feature>
<feature type="transmembrane region" description="Helical" evidence="6">
    <location>
        <begin position="480"/>
        <end position="503"/>
    </location>
</feature>